<dbReference type="Proteomes" id="UP001233999">
    <property type="component" value="Unassembled WGS sequence"/>
</dbReference>
<accession>A0AAD8E994</accession>
<evidence type="ECO:0000313" key="1">
    <source>
        <dbReference type="EMBL" id="KAJ9581591.1"/>
    </source>
</evidence>
<proteinExistence type="predicted"/>
<sequence length="62" mass="7487">SRLREIAQNYILVGVKTAKELLYLNRTKTGLHCVYKFTCSVITRQFIEYVSELRVQYYKYKF</sequence>
<gene>
    <name evidence="1" type="ORF">L9F63_023238</name>
</gene>
<organism evidence="1 2">
    <name type="scientific">Diploptera punctata</name>
    <name type="common">Pacific beetle cockroach</name>
    <dbReference type="NCBI Taxonomy" id="6984"/>
    <lineage>
        <taxon>Eukaryota</taxon>
        <taxon>Metazoa</taxon>
        <taxon>Ecdysozoa</taxon>
        <taxon>Arthropoda</taxon>
        <taxon>Hexapoda</taxon>
        <taxon>Insecta</taxon>
        <taxon>Pterygota</taxon>
        <taxon>Neoptera</taxon>
        <taxon>Polyneoptera</taxon>
        <taxon>Dictyoptera</taxon>
        <taxon>Blattodea</taxon>
        <taxon>Blaberoidea</taxon>
        <taxon>Blaberidae</taxon>
        <taxon>Diplopterinae</taxon>
        <taxon>Diploptera</taxon>
    </lineage>
</organism>
<name>A0AAD8E994_DIPPU</name>
<dbReference type="EMBL" id="JASPKZ010007883">
    <property type="protein sequence ID" value="KAJ9581591.1"/>
    <property type="molecule type" value="Genomic_DNA"/>
</dbReference>
<evidence type="ECO:0000313" key="2">
    <source>
        <dbReference type="Proteomes" id="UP001233999"/>
    </source>
</evidence>
<reference evidence="1" key="1">
    <citation type="journal article" date="2023" name="IScience">
        <title>Live-bearing cockroach genome reveals convergent evolutionary mechanisms linked to viviparity in insects and beyond.</title>
        <authorList>
            <person name="Fouks B."/>
            <person name="Harrison M.C."/>
            <person name="Mikhailova A.A."/>
            <person name="Marchal E."/>
            <person name="English S."/>
            <person name="Carruthers M."/>
            <person name="Jennings E.C."/>
            <person name="Chiamaka E.L."/>
            <person name="Frigard R.A."/>
            <person name="Pippel M."/>
            <person name="Attardo G.M."/>
            <person name="Benoit J.B."/>
            <person name="Bornberg-Bauer E."/>
            <person name="Tobe S.S."/>
        </authorList>
    </citation>
    <scope>NUCLEOTIDE SEQUENCE</scope>
    <source>
        <strain evidence="1">Stay&amp;Tobe</strain>
    </source>
</reference>
<keyword evidence="2" id="KW-1185">Reference proteome</keyword>
<feature type="non-terminal residue" evidence="1">
    <location>
        <position position="1"/>
    </location>
</feature>
<reference evidence="1" key="2">
    <citation type="submission" date="2023-05" db="EMBL/GenBank/DDBJ databases">
        <authorList>
            <person name="Fouks B."/>
        </authorList>
    </citation>
    <scope>NUCLEOTIDE SEQUENCE</scope>
    <source>
        <strain evidence="1">Stay&amp;Tobe</strain>
        <tissue evidence="1">Testes</tissue>
    </source>
</reference>
<protein>
    <submittedName>
        <fullName evidence="1">Uncharacterized protein</fullName>
    </submittedName>
</protein>
<comment type="caution">
    <text evidence="1">The sequence shown here is derived from an EMBL/GenBank/DDBJ whole genome shotgun (WGS) entry which is preliminary data.</text>
</comment>
<feature type="non-terminal residue" evidence="1">
    <location>
        <position position="62"/>
    </location>
</feature>
<dbReference type="AlphaFoldDB" id="A0AAD8E994"/>